<dbReference type="PROSITE" id="PS00107">
    <property type="entry name" value="PROTEIN_KINASE_ATP"/>
    <property type="match status" value="1"/>
</dbReference>
<dbReference type="EC" id="2.7.11.1" evidence="2"/>
<dbReference type="InterPro" id="IPR017441">
    <property type="entry name" value="Protein_kinase_ATP_BS"/>
</dbReference>
<feature type="signal peptide" evidence="18">
    <location>
        <begin position="1"/>
        <end position="21"/>
    </location>
</feature>
<organism evidence="20">
    <name type="scientific">Cucumis melo</name>
    <name type="common">Muskmelon</name>
    <dbReference type="NCBI Taxonomy" id="3656"/>
    <lineage>
        <taxon>Eukaryota</taxon>
        <taxon>Viridiplantae</taxon>
        <taxon>Streptophyta</taxon>
        <taxon>Embryophyta</taxon>
        <taxon>Tracheophyta</taxon>
        <taxon>Spermatophyta</taxon>
        <taxon>Magnoliopsida</taxon>
        <taxon>eudicotyledons</taxon>
        <taxon>Gunneridae</taxon>
        <taxon>Pentapetalae</taxon>
        <taxon>rosids</taxon>
        <taxon>fabids</taxon>
        <taxon>Cucurbitales</taxon>
        <taxon>Cucurbitaceae</taxon>
        <taxon>Benincaseae</taxon>
        <taxon>Cucumis</taxon>
    </lineage>
</organism>
<feature type="transmembrane region" description="Helical" evidence="17">
    <location>
        <begin position="517"/>
        <end position="542"/>
    </location>
</feature>
<dbReference type="GO" id="GO:0016020">
    <property type="term" value="C:membrane"/>
    <property type="evidence" value="ECO:0007669"/>
    <property type="project" value="UniProtKB-SubCell"/>
</dbReference>
<proteinExistence type="predicted"/>
<dbReference type="Gene3D" id="3.30.200.20">
    <property type="entry name" value="Phosphorylase Kinase, domain 1"/>
    <property type="match status" value="1"/>
</dbReference>
<dbReference type="PROSITE" id="PS00108">
    <property type="entry name" value="PROTEIN_KINASE_ST"/>
    <property type="match status" value="1"/>
</dbReference>
<evidence type="ECO:0000256" key="14">
    <source>
        <dbReference type="ARBA" id="ARBA00047899"/>
    </source>
</evidence>
<dbReference type="InterPro" id="IPR011009">
    <property type="entry name" value="Kinase-like_dom_sf"/>
</dbReference>
<evidence type="ECO:0000256" key="10">
    <source>
        <dbReference type="ARBA" id="ARBA00022777"/>
    </source>
</evidence>
<accession>A0A1S3CHD6</accession>
<keyword evidence="12 17" id="KW-1133">Transmembrane helix</keyword>
<feature type="binding site" evidence="16">
    <location>
        <position position="614"/>
    </location>
    <ligand>
        <name>ATP</name>
        <dbReference type="ChEBI" id="CHEBI:30616"/>
    </ligand>
</feature>
<comment type="catalytic activity">
    <reaction evidence="15">
        <text>L-seryl-[protein] + ATP = O-phospho-L-seryl-[protein] + ADP + H(+)</text>
        <dbReference type="Rhea" id="RHEA:17989"/>
        <dbReference type="Rhea" id="RHEA-COMP:9863"/>
        <dbReference type="Rhea" id="RHEA-COMP:11604"/>
        <dbReference type="ChEBI" id="CHEBI:15378"/>
        <dbReference type="ChEBI" id="CHEBI:29999"/>
        <dbReference type="ChEBI" id="CHEBI:30616"/>
        <dbReference type="ChEBI" id="CHEBI:83421"/>
        <dbReference type="ChEBI" id="CHEBI:456216"/>
        <dbReference type="EC" id="2.7.11.1"/>
    </reaction>
</comment>
<evidence type="ECO:0000256" key="1">
    <source>
        <dbReference type="ARBA" id="ARBA00004167"/>
    </source>
</evidence>
<gene>
    <name evidence="20" type="primary">103500762</name>
</gene>
<keyword evidence="5" id="KW-0808">Transferase</keyword>
<dbReference type="PROSITE" id="PS50011">
    <property type="entry name" value="PROTEIN_KINASE_DOM"/>
    <property type="match status" value="1"/>
</dbReference>
<protein>
    <recommendedName>
        <fullName evidence="2">non-specific serine/threonine protein kinase</fullName>
        <ecNumber evidence="2">2.7.11.1</ecNumber>
    </recommendedName>
</protein>
<dbReference type="Gramene" id="MELO3C024416.2.1">
    <property type="protein sequence ID" value="MELO3C024416.2.1"/>
    <property type="gene ID" value="MELO3C024416.2"/>
</dbReference>
<evidence type="ECO:0000256" key="18">
    <source>
        <dbReference type="SAM" id="SignalP"/>
    </source>
</evidence>
<reference evidence="20" key="1">
    <citation type="submission" date="2023-03" db="UniProtKB">
        <authorList>
            <consortium name="EnsemblPlants"/>
        </authorList>
    </citation>
    <scope>IDENTIFICATION</scope>
</reference>
<dbReference type="GO" id="GO:0004674">
    <property type="term" value="F:protein serine/threonine kinase activity"/>
    <property type="evidence" value="ECO:0007669"/>
    <property type="project" value="UniProtKB-KW"/>
</dbReference>
<evidence type="ECO:0000256" key="11">
    <source>
        <dbReference type="ARBA" id="ARBA00022840"/>
    </source>
</evidence>
<evidence type="ECO:0000256" key="17">
    <source>
        <dbReference type="SAM" id="Phobius"/>
    </source>
</evidence>
<dbReference type="Pfam" id="PF07714">
    <property type="entry name" value="PK_Tyr_Ser-Thr"/>
    <property type="match status" value="1"/>
</dbReference>
<dbReference type="SUPFAM" id="SSF52058">
    <property type="entry name" value="L domain-like"/>
    <property type="match status" value="1"/>
</dbReference>
<dbReference type="InterPro" id="IPR000719">
    <property type="entry name" value="Prot_kinase_dom"/>
</dbReference>
<dbReference type="PANTHER" id="PTHR45631">
    <property type="entry name" value="OS07G0107800 PROTEIN-RELATED"/>
    <property type="match status" value="1"/>
</dbReference>
<dbReference type="InterPro" id="IPR032675">
    <property type="entry name" value="LRR_dom_sf"/>
</dbReference>
<evidence type="ECO:0000256" key="8">
    <source>
        <dbReference type="ARBA" id="ARBA00022737"/>
    </source>
</evidence>
<evidence type="ECO:0000256" key="9">
    <source>
        <dbReference type="ARBA" id="ARBA00022741"/>
    </source>
</evidence>
<keyword evidence="4" id="KW-0433">Leucine-rich repeat</keyword>
<dbReference type="InterPro" id="IPR001245">
    <property type="entry name" value="Ser-Thr/Tyr_kinase_cat_dom"/>
</dbReference>
<dbReference type="InterPro" id="IPR008271">
    <property type="entry name" value="Ser/Thr_kinase_AS"/>
</dbReference>
<sequence length="887" mass="99883">MMNAKAISFLVGLALVLAVEAQDQSGFISLDCGLPENSTYKEPTTKIDYISDAAYINSGESKSIKVNYKSFKQRQLRSLRSFRQETRNCYNISNIISQKKYLIRASFVYGNYDGLNKLPIFDLYFGDSLWDKVEITYLAGEVYKEIIHNPSVNRVQICLINTGTGIPFISALEFRPLPNDIYPIQFGSLSTLYRQNLGSNSIEKYRYPYDVFDRIWYAVNNDEYFIRLNTSLTINADGRNEYHPAAIVMETAITPKYSSQSINFKLESHDENTQYYIYLHFAELVKLQRKQFRGFNISHNGQYWDGPIIPDYLYPSSYYKTKPLEFPQKQHNFSFFRTENSTLPPIINALEIYFRIEISELESDQEDVDTMRKLKSTYGVIKDWQGDPCIPKAYPWNGVGCTNESIPRIISLNLSSSGLTGDISPVVSNLAALETLDLSNNGLTGKLPDSLSKLSNLKVLNLENNNLSCPIPPELLRRFNDNSLSLRVKGNPKLEAHPLSDCTEEQKGEKQKEKNKFVIPVVASVGGLLAISTIAGIVFCIARRKRKEKDKDVLEVDRSQTNKDIEGSSLKTRRRQFTYSEVVTMTNNFDQILGRGNFGAVYHGLIDDIQVAVKMLAPSAIQGHDQFKEEVTILLKVHHRNLTNLVGYLNEGTHLGLIYEYMANGSLAQRLSEISSSVISWEDRLRIAIDAAQGLEYLHACCKPPIVHGDVKHANILLAENFQAKLSDFGLSKSYPTNDKTGYLDPEYKTSNRLSPKSDVYSFGIALLEIVSCRPVISKSQGQNSVHIVKWVGSMVAQGDIRNIGDPRLKGEYNIQSVRKAVEVAMACVAVNSERRPTINQVLAELKSCLATELSRTPDSHPSNSTESVEMTSIYMVLPPQSGPMAR</sequence>
<dbReference type="SMART" id="SM00220">
    <property type="entry name" value="S_TKc"/>
    <property type="match status" value="1"/>
</dbReference>
<dbReference type="PROSITE" id="PS51450">
    <property type="entry name" value="LRR"/>
    <property type="match status" value="2"/>
</dbReference>
<dbReference type="EnsemblPlants" id="MELO3C024416.2.1">
    <property type="protein sequence ID" value="MELO3C024416.2.1"/>
    <property type="gene ID" value="MELO3C024416.2"/>
</dbReference>
<feature type="domain" description="Protein kinase" evidence="19">
    <location>
        <begin position="587"/>
        <end position="850"/>
    </location>
</feature>
<dbReference type="InterPro" id="IPR001611">
    <property type="entry name" value="Leu-rich_rpt"/>
</dbReference>
<dbReference type="AlphaFoldDB" id="A0A1S3CHD6"/>
<evidence type="ECO:0000256" key="15">
    <source>
        <dbReference type="ARBA" id="ARBA00048679"/>
    </source>
</evidence>
<keyword evidence="13 17" id="KW-0472">Membrane</keyword>
<dbReference type="InterPro" id="IPR024788">
    <property type="entry name" value="Malectin-like_Carb-bd_dom"/>
</dbReference>
<dbReference type="FunFam" id="3.80.10.10:FF:000129">
    <property type="entry name" value="Leucine-rich repeat receptor-like kinase"/>
    <property type="match status" value="1"/>
</dbReference>
<comment type="subcellular location">
    <subcellularLocation>
        <location evidence="1">Membrane</location>
        <topology evidence="1">Single-pass membrane protein</topology>
    </subcellularLocation>
</comment>
<name>A0A1S3CHD6_CUCME</name>
<evidence type="ECO:0000256" key="2">
    <source>
        <dbReference type="ARBA" id="ARBA00012513"/>
    </source>
</evidence>
<evidence type="ECO:0000256" key="5">
    <source>
        <dbReference type="ARBA" id="ARBA00022679"/>
    </source>
</evidence>
<keyword evidence="7 18" id="KW-0732">Signal</keyword>
<dbReference type="eggNOG" id="ENOG502QQCZ">
    <property type="taxonomic scope" value="Eukaryota"/>
</dbReference>
<keyword evidence="3" id="KW-0723">Serine/threonine-protein kinase</keyword>
<evidence type="ECO:0000256" key="6">
    <source>
        <dbReference type="ARBA" id="ARBA00022692"/>
    </source>
</evidence>
<dbReference type="Pfam" id="PF13855">
    <property type="entry name" value="LRR_8"/>
    <property type="match status" value="1"/>
</dbReference>
<keyword evidence="11 16" id="KW-0067">ATP-binding</keyword>
<dbReference type="PRINTS" id="PR00019">
    <property type="entry name" value="LEURICHRPT"/>
</dbReference>
<dbReference type="PANTHER" id="PTHR45631:SF202">
    <property type="entry name" value="SENESCENCE-INDUCED RECEPTOR-LIKE SERINE_THREONINE-PROTEIN KINASE"/>
    <property type="match status" value="1"/>
</dbReference>
<evidence type="ECO:0000256" key="4">
    <source>
        <dbReference type="ARBA" id="ARBA00022614"/>
    </source>
</evidence>
<comment type="catalytic activity">
    <reaction evidence="14">
        <text>L-threonyl-[protein] + ATP = O-phospho-L-threonyl-[protein] + ADP + H(+)</text>
        <dbReference type="Rhea" id="RHEA:46608"/>
        <dbReference type="Rhea" id="RHEA-COMP:11060"/>
        <dbReference type="Rhea" id="RHEA-COMP:11605"/>
        <dbReference type="ChEBI" id="CHEBI:15378"/>
        <dbReference type="ChEBI" id="CHEBI:30013"/>
        <dbReference type="ChEBI" id="CHEBI:30616"/>
        <dbReference type="ChEBI" id="CHEBI:61977"/>
        <dbReference type="ChEBI" id="CHEBI:456216"/>
        <dbReference type="EC" id="2.7.11.1"/>
    </reaction>
</comment>
<keyword evidence="6 17" id="KW-0812">Transmembrane</keyword>
<keyword evidence="8" id="KW-0677">Repeat</keyword>
<evidence type="ECO:0000256" key="12">
    <source>
        <dbReference type="ARBA" id="ARBA00022989"/>
    </source>
</evidence>
<evidence type="ECO:0000259" key="19">
    <source>
        <dbReference type="PROSITE" id="PS50011"/>
    </source>
</evidence>
<evidence type="ECO:0000256" key="3">
    <source>
        <dbReference type="ARBA" id="ARBA00022527"/>
    </source>
</evidence>
<keyword evidence="9 16" id="KW-0547">Nucleotide-binding</keyword>
<dbReference type="Pfam" id="PF12819">
    <property type="entry name" value="Malectin_like"/>
    <property type="match status" value="1"/>
</dbReference>
<evidence type="ECO:0000256" key="16">
    <source>
        <dbReference type="PROSITE-ProRule" id="PRU10141"/>
    </source>
</evidence>
<dbReference type="Gene3D" id="1.10.510.10">
    <property type="entry name" value="Transferase(Phosphotransferase) domain 1"/>
    <property type="match status" value="1"/>
</dbReference>
<feature type="chain" id="PRO_5044565670" description="non-specific serine/threonine protein kinase" evidence="18">
    <location>
        <begin position="22"/>
        <end position="887"/>
    </location>
</feature>
<dbReference type="Gene3D" id="3.80.10.10">
    <property type="entry name" value="Ribonuclease Inhibitor"/>
    <property type="match status" value="1"/>
</dbReference>
<keyword evidence="10" id="KW-0418">Kinase</keyword>
<dbReference type="SUPFAM" id="SSF56112">
    <property type="entry name" value="Protein kinase-like (PK-like)"/>
    <property type="match status" value="1"/>
</dbReference>
<evidence type="ECO:0000313" key="20">
    <source>
        <dbReference type="EnsemblPlants" id="MELO3C024416.2.1"/>
    </source>
</evidence>
<evidence type="ECO:0000256" key="13">
    <source>
        <dbReference type="ARBA" id="ARBA00023136"/>
    </source>
</evidence>
<dbReference type="GO" id="GO:0005524">
    <property type="term" value="F:ATP binding"/>
    <property type="evidence" value="ECO:0007669"/>
    <property type="project" value="UniProtKB-UniRule"/>
</dbReference>
<evidence type="ECO:0000256" key="7">
    <source>
        <dbReference type="ARBA" id="ARBA00022729"/>
    </source>
</evidence>